<evidence type="ECO:0000256" key="6">
    <source>
        <dbReference type="SAM" id="Phobius"/>
    </source>
</evidence>
<feature type="transmembrane region" description="Helical" evidence="6">
    <location>
        <begin position="124"/>
        <end position="141"/>
    </location>
</feature>
<dbReference type="STRING" id="399736.SAMN04489720_2793"/>
<protein>
    <submittedName>
        <fullName evidence="7">L-lysine exporter family protein LysE/ArgO</fullName>
    </submittedName>
</protein>
<dbReference type="EMBL" id="LT629695">
    <property type="protein sequence ID" value="SDH90394.1"/>
    <property type="molecule type" value="Genomic_DNA"/>
</dbReference>
<dbReference type="PANTHER" id="PTHR30086:SF20">
    <property type="entry name" value="ARGININE EXPORTER PROTEIN ARGO-RELATED"/>
    <property type="match status" value="1"/>
</dbReference>
<dbReference type="PANTHER" id="PTHR30086">
    <property type="entry name" value="ARGININE EXPORTER PROTEIN ARGO"/>
    <property type="match status" value="1"/>
</dbReference>
<name>A0A1G8G7K6_9MICO</name>
<keyword evidence="8" id="KW-1185">Reference proteome</keyword>
<feature type="transmembrane region" description="Helical" evidence="6">
    <location>
        <begin position="161"/>
        <end position="183"/>
    </location>
</feature>
<dbReference type="InterPro" id="IPR001123">
    <property type="entry name" value="LeuE-type"/>
</dbReference>
<keyword evidence="2" id="KW-1003">Cell membrane</keyword>
<dbReference type="RefSeq" id="WP_092505959.1">
    <property type="nucleotide sequence ID" value="NZ_LT629695.1"/>
</dbReference>
<evidence type="ECO:0000313" key="8">
    <source>
        <dbReference type="Proteomes" id="UP000198822"/>
    </source>
</evidence>
<keyword evidence="4 6" id="KW-1133">Transmembrane helix</keyword>
<sequence length="214" mass="22405">MLSFAAFLAGLAICLGLITSIGAQNSYVLRQGIRREHVGAIVIACIASEIVLQTAGVAGVGVLVTHVPWLDGVARWAGAIFLVGYAFVCARRAWRGGGSLVAAPDETAAGEGGVAVRQRTSRRTAVLTILALTWLNPHALIETTLVMGSIAATHGDARWSFLVGGLLASAIWFVGFGYGARFLAPIMRTERAWRILDGGIAVVMLVIAVALVAL</sequence>
<dbReference type="OrthoDB" id="5638726at2"/>
<keyword evidence="5 6" id="KW-0472">Membrane</keyword>
<gene>
    <name evidence="7" type="ORF">SAMN04489720_2793</name>
</gene>
<dbReference type="Pfam" id="PF01810">
    <property type="entry name" value="LysE"/>
    <property type="match status" value="1"/>
</dbReference>
<evidence type="ECO:0000256" key="4">
    <source>
        <dbReference type="ARBA" id="ARBA00022989"/>
    </source>
</evidence>
<evidence type="ECO:0000313" key="7">
    <source>
        <dbReference type="EMBL" id="SDH90394.1"/>
    </source>
</evidence>
<comment type="subcellular location">
    <subcellularLocation>
        <location evidence="1">Cell membrane</location>
        <topology evidence="1">Multi-pass membrane protein</topology>
    </subcellularLocation>
</comment>
<evidence type="ECO:0000256" key="5">
    <source>
        <dbReference type="ARBA" id="ARBA00023136"/>
    </source>
</evidence>
<feature type="transmembrane region" description="Helical" evidence="6">
    <location>
        <begin position="40"/>
        <end position="67"/>
    </location>
</feature>
<evidence type="ECO:0000256" key="3">
    <source>
        <dbReference type="ARBA" id="ARBA00022692"/>
    </source>
</evidence>
<evidence type="ECO:0000256" key="1">
    <source>
        <dbReference type="ARBA" id="ARBA00004651"/>
    </source>
</evidence>
<organism evidence="7 8">
    <name type="scientific">Agrococcus jejuensis</name>
    <dbReference type="NCBI Taxonomy" id="399736"/>
    <lineage>
        <taxon>Bacteria</taxon>
        <taxon>Bacillati</taxon>
        <taxon>Actinomycetota</taxon>
        <taxon>Actinomycetes</taxon>
        <taxon>Micrococcales</taxon>
        <taxon>Microbacteriaceae</taxon>
        <taxon>Agrococcus</taxon>
    </lineage>
</organism>
<evidence type="ECO:0000256" key="2">
    <source>
        <dbReference type="ARBA" id="ARBA00022475"/>
    </source>
</evidence>
<dbReference type="GO" id="GO:0005886">
    <property type="term" value="C:plasma membrane"/>
    <property type="evidence" value="ECO:0007669"/>
    <property type="project" value="UniProtKB-SubCell"/>
</dbReference>
<feature type="transmembrane region" description="Helical" evidence="6">
    <location>
        <begin position="6"/>
        <end position="28"/>
    </location>
</feature>
<accession>A0A1G8G7K6</accession>
<feature type="transmembrane region" description="Helical" evidence="6">
    <location>
        <begin position="73"/>
        <end position="90"/>
    </location>
</feature>
<dbReference type="AlphaFoldDB" id="A0A1G8G7K6"/>
<dbReference type="GO" id="GO:0015171">
    <property type="term" value="F:amino acid transmembrane transporter activity"/>
    <property type="evidence" value="ECO:0007669"/>
    <property type="project" value="TreeGrafter"/>
</dbReference>
<reference evidence="8" key="1">
    <citation type="submission" date="2016-10" db="EMBL/GenBank/DDBJ databases">
        <authorList>
            <person name="Varghese N."/>
            <person name="Submissions S."/>
        </authorList>
    </citation>
    <scope>NUCLEOTIDE SEQUENCE [LARGE SCALE GENOMIC DNA]</scope>
    <source>
        <strain evidence="8">DSM 22002</strain>
    </source>
</reference>
<keyword evidence="3 6" id="KW-0812">Transmembrane</keyword>
<feature type="transmembrane region" description="Helical" evidence="6">
    <location>
        <begin position="195"/>
        <end position="213"/>
    </location>
</feature>
<dbReference type="Proteomes" id="UP000198822">
    <property type="component" value="Chromosome I"/>
</dbReference>
<proteinExistence type="predicted"/>